<keyword evidence="3" id="KW-1185">Reference proteome</keyword>
<evidence type="ECO:0000313" key="2">
    <source>
        <dbReference type="EMBL" id="ODN42671.1"/>
    </source>
</evidence>
<dbReference type="PANTHER" id="PTHR37486:SF1">
    <property type="entry name" value="STRINGENT STARVATION PROTEIN B"/>
    <property type="match status" value="1"/>
</dbReference>
<organism evidence="2 3">
    <name type="scientific">Piscirickettsia litoralis</name>
    <dbReference type="NCBI Taxonomy" id="1891921"/>
    <lineage>
        <taxon>Bacteria</taxon>
        <taxon>Pseudomonadati</taxon>
        <taxon>Pseudomonadota</taxon>
        <taxon>Gammaproteobacteria</taxon>
        <taxon>Thiotrichales</taxon>
        <taxon>Piscirickettsiaceae</taxon>
        <taxon>Piscirickettsia</taxon>
    </lineage>
</organism>
<reference evidence="2 3" key="1">
    <citation type="submission" date="2016-08" db="EMBL/GenBank/DDBJ databases">
        <title>Draft genome sequence of Candidatus Piscirickettsia litoralis, from seawater.</title>
        <authorList>
            <person name="Wan X."/>
            <person name="Lee A.J."/>
            <person name="Hou S."/>
            <person name="Donachie S.P."/>
        </authorList>
    </citation>
    <scope>NUCLEOTIDE SEQUENCE [LARGE SCALE GENOMIC DNA]</scope>
    <source>
        <strain evidence="2 3">Y2</strain>
    </source>
</reference>
<dbReference type="PIRSF" id="PIRSF005276">
    <property type="entry name" value="SspB"/>
    <property type="match status" value="1"/>
</dbReference>
<dbReference type="Gene3D" id="2.30.30.220">
    <property type="entry name" value="SspB-like"/>
    <property type="match status" value="1"/>
</dbReference>
<dbReference type="RefSeq" id="WP_069312467.1">
    <property type="nucleotide sequence ID" value="NZ_MDTU01000001.1"/>
</dbReference>
<sequence length="142" mass="15723">MALLRSYLIRSSYDWIVAHQLTPYLLVDATLDDVDVPEEYIDKGKIILNLAPAAVNELEIEESCIHFSAGFGGVLRRIYVPINAVLALYARENNMGVYSRDDGPGMWVNEGDGRDIAPPPEQASKGAGTVKKTDRSFLRVVK</sequence>
<dbReference type="SUPFAM" id="SSF101738">
    <property type="entry name" value="SspB-like"/>
    <property type="match status" value="1"/>
</dbReference>
<dbReference type="InterPro" id="IPR007481">
    <property type="entry name" value="SspB"/>
</dbReference>
<name>A0ABX3A1C5_9GAMM</name>
<dbReference type="PANTHER" id="PTHR37486">
    <property type="entry name" value="STRINGENT STARVATION PROTEIN B"/>
    <property type="match status" value="1"/>
</dbReference>
<accession>A0ABX3A1C5</accession>
<dbReference type="Proteomes" id="UP000094329">
    <property type="component" value="Unassembled WGS sequence"/>
</dbReference>
<evidence type="ECO:0000313" key="3">
    <source>
        <dbReference type="Proteomes" id="UP000094329"/>
    </source>
</evidence>
<dbReference type="Pfam" id="PF04386">
    <property type="entry name" value="SspB"/>
    <property type="match status" value="1"/>
</dbReference>
<feature type="region of interest" description="Disordered" evidence="1">
    <location>
        <begin position="108"/>
        <end position="132"/>
    </location>
</feature>
<dbReference type="InterPro" id="IPR036760">
    <property type="entry name" value="SspB-like_sf"/>
</dbReference>
<evidence type="ECO:0000256" key="1">
    <source>
        <dbReference type="SAM" id="MobiDB-lite"/>
    </source>
</evidence>
<comment type="caution">
    <text evidence="2">The sequence shown here is derived from an EMBL/GenBank/DDBJ whole genome shotgun (WGS) entry which is preliminary data.</text>
</comment>
<gene>
    <name evidence="2" type="ORF">BGC07_06740</name>
</gene>
<proteinExistence type="predicted"/>
<protein>
    <submittedName>
        <fullName evidence="2">Stringent starvation protein B</fullName>
    </submittedName>
</protein>
<dbReference type="EMBL" id="MDTU01000001">
    <property type="protein sequence ID" value="ODN42671.1"/>
    <property type="molecule type" value="Genomic_DNA"/>
</dbReference>